<accession>A0ABS5TP06</accession>
<name>A0ABS5TP06_9ACTN</name>
<keyword evidence="2" id="KW-1185">Reference proteome</keyword>
<dbReference type="Proteomes" id="UP001197247">
    <property type="component" value="Unassembled WGS sequence"/>
</dbReference>
<organism evidence="1 2">
    <name type="scientific">Kineosporia corallincola</name>
    <dbReference type="NCBI Taxonomy" id="2835133"/>
    <lineage>
        <taxon>Bacteria</taxon>
        <taxon>Bacillati</taxon>
        <taxon>Actinomycetota</taxon>
        <taxon>Actinomycetes</taxon>
        <taxon>Kineosporiales</taxon>
        <taxon>Kineosporiaceae</taxon>
        <taxon>Kineosporia</taxon>
    </lineage>
</organism>
<reference evidence="1 2" key="1">
    <citation type="submission" date="2021-05" db="EMBL/GenBank/DDBJ databases">
        <title>Kineosporia and Streptomyces sp. nov. two new marine actinobacteria isolated from Coral.</title>
        <authorList>
            <person name="Buangrab K."/>
            <person name="Sutthacheep M."/>
            <person name="Yeemin T."/>
            <person name="Harunari E."/>
            <person name="Igarashi Y."/>
            <person name="Kanchanasin P."/>
            <person name="Tanasupawat S."/>
            <person name="Phongsopitanun W."/>
        </authorList>
    </citation>
    <scope>NUCLEOTIDE SEQUENCE [LARGE SCALE GENOMIC DNA]</scope>
    <source>
        <strain evidence="1 2">J2-2</strain>
    </source>
</reference>
<sequence length="105" mass="11393">MTTDPDLEAFLDAAQVYLDVNAFDSTSMSDLVTAFTRDPAPENQIAFRRGLAKGVLGMLSPGAYERATGEDFDTLEDLQAWLKKIGFAFYGDEDPSNALQPPIGA</sequence>
<dbReference type="EMBL" id="JAHBAY010000014">
    <property type="protein sequence ID" value="MBT0772831.1"/>
    <property type="molecule type" value="Genomic_DNA"/>
</dbReference>
<protein>
    <submittedName>
        <fullName evidence="1">Uncharacterized protein</fullName>
    </submittedName>
</protein>
<dbReference type="RefSeq" id="WP_214159373.1">
    <property type="nucleotide sequence ID" value="NZ_JAHBAY010000014.1"/>
</dbReference>
<evidence type="ECO:0000313" key="1">
    <source>
        <dbReference type="EMBL" id="MBT0772831.1"/>
    </source>
</evidence>
<gene>
    <name evidence="1" type="ORF">KIH74_28070</name>
</gene>
<proteinExistence type="predicted"/>
<comment type="caution">
    <text evidence="1">The sequence shown here is derived from an EMBL/GenBank/DDBJ whole genome shotgun (WGS) entry which is preliminary data.</text>
</comment>
<evidence type="ECO:0000313" key="2">
    <source>
        <dbReference type="Proteomes" id="UP001197247"/>
    </source>
</evidence>